<evidence type="ECO:0000313" key="9">
    <source>
        <dbReference type="EMBL" id="PON43185.1"/>
    </source>
</evidence>
<evidence type="ECO:0000256" key="2">
    <source>
        <dbReference type="ARBA" id="ARBA00010276"/>
    </source>
</evidence>
<dbReference type="PANTHER" id="PTHR31645">
    <property type="entry name" value="OLIGOPEPTIDE TRANSPORTER YGL114W-RELATED"/>
    <property type="match status" value="1"/>
</dbReference>
<proteinExistence type="inferred from homology"/>
<dbReference type="OrthoDB" id="627262at2759"/>
<feature type="transmembrane region" description="Helical" evidence="8">
    <location>
        <begin position="668"/>
        <end position="694"/>
    </location>
</feature>
<feature type="transmembrane region" description="Helical" evidence="8">
    <location>
        <begin position="469"/>
        <end position="487"/>
    </location>
</feature>
<keyword evidence="5 8" id="KW-1133">Transmembrane helix</keyword>
<evidence type="ECO:0000256" key="7">
    <source>
        <dbReference type="SAM" id="MobiDB-lite"/>
    </source>
</evidence>
<protein>
    <submittedName>
        <fullName evidence="9">Oligopeptide transporter</fullName>
    </submittedName>
</protein>
<keyword evidence="4 8" id="KW-0812">Transmembrane</keyword>
<evidence type="ECO:0000256" key="6">
    <source>
        <dbReference type="ARBA" id="ARBA00023136"/>
    </source>
</evidence>
<accession>A0A2P5B341</accession>
<evidence type="ECO:0000256" key="5">
    <source>
        <dbReference type="ARBA" id="ARBA00022989"/>
    </source>
</evidence>
<feature type="transmembrane region" description="Helical" evidence="8">
    <location>
        <begin position="443"/>
        <end position="462"/>
    </location>
</feature>
<feature type="transmembrane region" description="Helical" evidence="8">
    <location>
        <begin position="493"/>
        <end position="511"/>
    </location>
</feature>
<dbReference type="PANTHER" id="PTHR31645:SF20">
    <property type="entry name" value="METAL-NICOTIANAMINE TRANSPORTER YSL7"/>
    <property type="match status" value="1"/>
</dbReference>
<feature type="transmembrane region" description="Helical" evidence="8">
    <location>
        <begin position="274"/>
        <end position="292"/>
    </location>
</feature>
<feature type="compositionally biased region" description="Basic and acidic residues" evidence="7">
    <location>
        <begin position="1"/>
        <end position="14"/>
    </location>
</feature>
<keyword evidence="6 8" id="KW-0472">Membrane</keyword>
<dbReference type="GO" id="GO:0016020">
    <property type="term" value="C:membrane"/>
    <property type="evidence" value="ECO:0007669"/>
    <property type="project" value="UniProtKB-SubCell"/>
</dbReference>
<feature type="compositionally biased region" description="Low complexity" evidence="7">
    <location>
        <begin position="20"/>
        <end position="31"/>
    </location>
</feature>
<evidence type="ECO:0000313" key="10">
    <source>
        <dbReference type="Proteomes" id="UP000237000"/>
    </source>
</evidence>
<evidence type="ECO:0000256" key="1">
    <source>
        <dbReference type="ARBA" id="ARBA00004141"/>
    </source>
</evidence>
<dbReference type="EMBL" id="JXTC01000619">
    <property type="protein sequence ID" value="PON43185.1"/>
    <property type="molecule type" value="Genomic_DNA"/>
</dbReference>
<keyword evidence="10" id="KW-1185">Reference proteome</keyword>
<dbReference type="Proteomes" id="UP000237000">
    <property type="component" value="Unassembled WGS sequence"/>
</dbReference>
<feature type="transmembrane region" description="Helical" evidence="8">
    <location>
        <begin position="634"/>
        <end position="656"/>
    </location>
</feature>
<sequence length="716" mass="78453">MERNPSETRAREANYEEGENNNSNNNNNNNEGFQRGEMKNTKKLLVEEAFLHTPVPPWTKQITVRSIVTSFLLSIIFNFIVCKLNLTTGVIPSLNVAAGLLGFAVVKGYTTLLHRAGVLKQPFTRQENTVIQTCVVASSGIAFSSGTASYLLGMSAKIAAQGDEGNTPINVKKLSLGWMIGFLFVVSFVGLFSIVPLRKMMILKYKLTYPSGTATAYLINSFHTPRGAKLAKKQVAALSKMFCVSFASAFFQWFFAAADGCGFANFPTFGLQAYAQRFYFDFSLTYVGVGLICPYMVNISLLIGAVMSWGIMWPLIETKKGIWYSADLSPSSLHGIQGYRVFIAIAMMLGDGLFHVFYMLFKTLHSLVTHKSDKNEEVPTTSSNSELANSAAVGTLPDNYDEQRRIEYFLKDQIPTWAAFLGYIGLAAISIVSVPFIFPQLSWYHILVAYLIAPVLAFCNAYGCGLTDWSLASNYGKFAIIIFSAWVGLDDGGVVAGLAACGVMMSIVATASDLMQDFKTGYLTLASPRSMFFSQVIGTAMGCLTSPLVFWIFYKAYNVGEPGSSYPAPYGLMYRGIALLGVEGISSFPKNCLELSIAFFVIAIAMNVARELLQRFETRYKIYRFVPSPMCMAIPFYLGAYFAIDMCVGSLILFAWRRINKRKADDFAPAVASGLICGESLWGVPAAVLALAGVKAPICMKFLSASANNRVDAFLG</sequence>
<feature type="transmembrane region" description="Helical" evidence="8">
    <location>
        <begin position="299"/>
        <end position="316"/>
    </location>
</feature>
<keyword evidence="3" id="KW-0813">Transport</keyword>
<dbReference type="InParanoid" id="A0A2P5B341"/>
<feature type="transmembrane region" description="Helical" evidence="8">
    <location>
        <begin position="176"/>
        <end position="197"/>
    </location>
</feature>
<dbReference type="InterPro" id="IPR045035">
    <property type="entry name" value="YSL-like"/>
</dbReference>
<dbReference type="GO" id="GO:0035673">
    <property type="term" value="F:oligopeptide transmembrane transporter activity"/>
    <property type="evidence" value="ECO:0007669"/>
    <property type="project" value="InterPro"/>
</dbReference>
<feature type="transmembrane region" description="Helical" evidence="8">
    <location>
        <begin position="336"/>
        <end position="361"/>
    </location>
</feature>
<feature type="transmembrane region" description="Helical" evidence="8">
    <location>
        <begin position="62"/>
        <end position="81"/>
    </location>
</feature>
<dbReference type="NCBIfam" id="TIGR00728">
    <property type="entry name" value="OPT_sfam"/>
    <property type="match status" value="1"/>
</dbReference>
<dbReference type="STRING" id="63057.A0A2P5B341"/>
<comment type="caution">
    <text evidence="9">The sequence shown here is derived from an EMBL/GenBank/DDBJ whole genome shotgun (WGS) entry which is preliminary data.</text>
</comment>
<comment type="subcellular location">
    <subcellularLocation>
        <location evidence="1">Membrane</location>
        <topology evidence="1">Multi-pass membrane protein</topology>
    </subcellularLocation>
</comment>
<dbReference type="Pfam" id="PF03169">
    <property type="entry name" value="OPT"/>
    <property type="match status" value="1"/>
</dbReference>
<feature type="transmembrane region" description="Helical" evidence="8">
    <location>
        <begin position="595"/>
        <end position="613"/>
    </location>
</feature>
<dbReference type="AlphaFoldDB" id="A0A2P5B341"/>
<reference evidence="10" key="1">
    <citation type="submission" date="2016-06" db="EMBL/GenBank/DDBJ databases">
        <title>Parallel loss of symbiosis genes in relatives of nitrogen-fixing non-legume Parasponia.</title>
        <authorList>
            <person name="Van Velzen R."/>
            <person name="Holmer R."/>
            <person name="Bu F."/>
            <person name="Rutten L."/>
            <person name="Van Zeijl A."/>
            <person name="Liu W."/>
            <person name="Santuari L."/>
            <person name="Cao Q."/>
            <person name="Sharma T."/>
            <person name="Shen D."/>
            <person name="Roswanjaya Y."/>
            <person name="Wardhani T."/>
            <person name="Kalhor M.S."/>
            <person name="Jansen J."/>
            <person name="Van den Hoogen J."/>
            <person name="Gungor B."/>
            <person name="Hartog M."/>
            <person name="Hontelez J."/>
            <person name="Verver J."/>
            <person name="Yang W.-C."/>
            <person name="Schijlen E."/>
            <person name="Repin R."/>
            <person name="Schilthuizen M."/>
            <person name="Schranz E."/>
            <person name="Heidstra R."/>
            <person name="Miyata K."/>
            <person name="Fedorova E."/>
            <person name="Kohlen W."/>
            <person name="Bisseling T."/>
            <person name="Smit S."/>
            <person name="Geurts R."/>
        </authorList>
    </citation>
    <scope>NUCLEOTIDE SEQUENCE [LARGE SCALE GENOMIC DNA]</scope>
    <source>
        <strain evidence="10">cv. RG33-2</strain>
    </source>
</reference>
<gene>
    <name evidence="9" type="ORF">TorRG33x02_334140</name>
</gene>
<evidence type="ECO:0000256" key="3">
    <source>
        <dbReference type="ARBA" id="ARBA00022448"/>
    </source>
</evidence>
<feature type="transmembrane region" description="Helical" evidence="8">
    <location>
        <begin position="414"/>
        <end position="437"/>
    </location>
</feature>
<dbReference type="InterPro" id="IPR004813">
    <property type="entry name" value="OPT"/>
</dbReference>
<feature type="transmembrane region" description="Helical" evidence="8">
    <location>
        <begin position="532"/>
        <end position="554"/>
    </location>
</feature>
<evidence type="ECO:0000256" key="8">
    <source>
        <dbReference type="SAM" id="Phobius"/>
    </source>
</evidence>
<feature type="transmembrane region" description="Helical" evidence="8">
    <location>
        <begin position="134"/>
        <end position="156"/>
    </location>
</feature>
<comment type="similarity">
    <text evidence="2">Belongs to the YSL (TC 2.A.67.2) family.</text>
</comment>
<evidence type="ECO:0000256" key="4">
    <source>
        <dbReference type="ARBA" id="ARBA00022692"/>
    </source>
</evidence>
<feature type="transmembrane region" description="Helical" evidence="8">
    <location>
        <begin position="93"/>
        <end position="113"/>
    </location>
</feature>
<feature type="transmembrane region" description="Helical" evidence="8">
    <location>
        <begin position="235"/>
        <end position="254"/>
    </location>
</feature>
<organism evidence="9 10">
    <name type="scientific">Trema orientale</name>
    <name type="common">Charcoal tree</name>
    <name type="synonym">Celtis orientalis</name>
    <dbReference type="NCBI Taxonomy" id="63057"/>
    <lineage>
        <taxon>Eukaryota</taxon>
        <taxon>Viridiplantae</taxon>
        <taxon>Streptophyta</taxon>
        <taxon>Embryophyta</taxon>
        <taxon>Tracheophyta</taxon>
        <taxon>Spermatophyta</taxon>
        <taxon>Magnoliopsida</taxon>
        <taxon>eudicotyledons</taxon>
        <taxon>Gunneridae</taxon>
        <taxon>Pentapetalae</taxon>
        <taxon>rosids</taxon>
        <taxon>fabids</taxon>
        <taxon>Rosales</taxon>
        <taxon>Cannabaceae</taxon>
        <taxon>Trema</taxon>
    </lineage>
</organism>
<feature type="region of interest" description="Disordered" evidence="7">
    <location>
        <begin position="1"/>
        <end position="35"/>
    </location>
</feature>
<name>A0A2P5B341_TREOI</name>